<reference evidence="2" key="1">
    <citation type="submission" date="2023-08" db="EMBL/GenBank/DDBJ databases">
        <authorList>
            <person name="Audoor S."/>
            <person name="Bilcke G."/>
        </authorList>
    </citation>
    <scope>NUCLEOTIDE SEQUENCE</scope>
</reference>
<evidence type="ECO:0000256" key="1">
    <source>
        <dbReference type="SAM" id="MobiDB-lite"/>
    </source>
</evidence>
<accession>A0AAD2FZF6</accession>
<dbReference type="AlphaFoldDB" id="A0AAD2FZF6"/>
<proteinExistence type="predicted"/>
<dbReference type="Proteomes" id="UP001295423">
    <property type="component" value="Unassembled WGS sequence"/>
</dbReference>
<keyword evidence="3" id="KW-1185">Reference proteome</keyword>
<sequence length="652" mass="74922">MYLQRRIAKKLQAVVGGKIEEKLFFGTIDKAIHKTTKSKLKKRRLKHAPPDRWHVTFDAMDGDEEEKEDGDHHFDEVLNEMEVHNALELYAKHCKQDPHGIDETSLLLANQYHQQQKYMSKGAGFGGGINTRPMSSLALDASEHSSGESVHGHPPTDIPVSWPYQSKHKKPPLNKAAVAFILFFLFAARSIASVANQHGNMTQFWIIPVGDSSSSSSWSGSTTFDQSSAVRLDKNSDVAQHAKHAQHTRDAQLSASFHANNDHHHQQQQSFSACLLWMDDNHRLPEWFAYHYFALPLRHVILAVDPHSSTQVSISSHWQNKMHITIWQDSDYTVTDLTRKPGDTKNDLKGKHRQRQSQFYQACCRHLKNLNRTYTTFHDSDEYLTISEEYYVKQQQKQKQKRQSQSQKYIHHASAEFRRQPGHILTLLNEYNDDKKQNKKKKKKKETTTTTTDTPHEDLAQTCIHVPRALYSAVESQTEKRNKGVPDWLLQDANHQDKYQYQLDTLRYRHRLTERGGRDGLGKAIIDVSRLTKEDIDEGGTTHRPLKEVCAAETPWRDYGSFPLGIHHYLGSWESYSFRDDARKGTLRRRDIWLSRAESEQGGSDDEIREWIAGFTKATGDDLARELLSGAGLSRSDIDEKNASNHWQSGWE</sequence>
<feature type="region of interest" description="Disordered" evidence="1">
    <location>
        <begin position="428"/>
        <end position="459"/>
    </location>
</feature>
<comment type="caution">
    <text evidence="2">The sequence shown here is derived from an EMBL/GenBank/DDBJ whole genome shotgun (WGS) entry which is preliminary data.</text>
</comment>
<feature type="region of interest" description="Disordered" evidence="1">
    <location>
        <begin position="139"/>
        <end position="158"/>
    </location>
</feature>
<organism evidence="2 3">
    <name type="scientific">Cylindrotheca closterium</name>
    <dbReference type="NCBI Taxonomy" id="2856"/>
    <lineage>
        <taxon>Eukaryota</taxon>
        <taxon>Sar</taxon>
        <taxon>Stramenopiles</taxon>
        <taxon>Ochrophyta</taxon>
        <taxon>Bacillariophyta</taxon>
        <taxon>Bacillariophyceae</taxon>
        <taxon>Bacillariophycidae</taxon>
        <taxon>Bacillariales</taxon>
        <taxon>Bacillariaceae</taxon>
        <taxon>Cylindrotheca</taxon>
    </lineage>
</organism>
<gene>
    <name evidence="2" type="ORF">CYCCA115_LOCUS16931</name>
</gene>
<name>A0AAD2FZF6_9STRA</name>
<evidence type="ECO:0000313" key="2">
    <source>
        <dbReference type="EMBL" id="CAJ1957897.1"/>
    </source>
</evidence>
<evidence type="ECO:0000313" key="3">
    <source>
        <dbReference type="Proteomes" id="UP001295423"/>
    </source>
</evidence>
<protein>
    <submittedName>
        <fullName evidence="2">Uncharacterized protein</fullName>
    </submittedName>
</protein>
<dbReference type="EMBL" id="CAKOGP040001958">
    <property type="protein sequence ID" value="CAJ1957897.1"/>
    <property type="molecule type" value="Genomic_DNA"/>
</dbReference>